<evidence type="ECO:0000313" key="1">
    <source>
        <dbReference type="EMBL" id="KRX12912.1"/>
    </source>
</evidence>
<organism evidence="1 2">
    <name type="scientific">Trichinella nelsoni</name>
    <dbReference type="NCBI Taxonomy" id="6336"/>
    <lineage>
        <taxon>Eukaryota</taxon>
        <taxon>Metazoa</taxon>
        <taxon>Ecdysozoa</taxon>
        <taxon>Nematoda</taxon>
        <taxon>Enoplea</taxon>
        <taxon>Dorylaimia</taxon>
        <taxon>Trichinellida</taxon>
        <taxon>Trichinellidae</taxon>
        <taxon>Trichinella</taxon>
    </lineage>
</organism>
<reference evidence="1 2" key="1">
    <citation type="submission" date="2015-01" db="EMBL/GenBank/DDBJ databases">
        <title>Evolution of Trichinella species and genotypes.</title>
        <authorList>
            <person name="Korhonen P.K."/>
            <person name="Edoardo P."/>
            <person name="Giuseppe L.R."/>
            <person name="Gasser R.B."/>
        </authorList>
    </citation>
    <scope>NUCLEOTIDE SEQUENCE [LARGE SCALE GENOMIC DNA]</scope>
    <source>
        <strain evidence="1">ISS37</strain>
    </source>
</reference>
<protein>
    <submittedName>
        <fullName evidence="1">Uncharacterized protein</fullName>
    </submittedName>
</protein>
<dbReference type="Proteomes" id="UP000054630">
    <property type="component" value="Unassembled WGS sequence"/>
</dbReference>
<dbReference type="EMBL" id="JYDL01000247">
    <property type="protein sequence ID" value="KRX12912.1"/>
    <property type="molecule type" value="Genomic_DNA"/>
</dbReference>
<dbReference type="AlphaFoldDB" id="A0A0V0REV8"/>
<accession>A0A0V0REV8</accession>
<sequence length="64" mass="7671">MVHLFDLRGKEQHRQTFFVSILALIWSMKKRKNENVDHTRQIEDDTKQAVSTEVMKLKENTTLR</sequence>
<comment type="caution">
    <text evidence="1">The sequence shown here is derived from an EMBL/GenBank/DDBJ whole genome shotgun (WGS) entry which is preliminary data.</text>
</comment>
<name>A0A0V0REV8_9BILA</name>
<keyword evidence="2" id="KW-1185">Reference proteome</keyword>
<proteinExistence type="predicted"/>
<evidence type="ECO:0000313" key="2">
    <source>
        <dbReference type="Proteomes" id="UP000054630"/>
    </source>
</evidence>
<gene>
    <name evidence="1" type="ORF">T07_9363</name>
</gene>